<feature type="domain" description="CheW-like" evidence="5">
    <location>
        <begin position="203"/>
        <end position="351"/>
    </location>
</feature>
<dbReference type="EMBL" id="BMJJ01000018">
    <property type="protein sequence ID" value="GGD41628.1"/>
    <property type="molecule type" value="Genomic_DNA"/>
</dbReference>
<keyword evidence="3" id="KW-0963">Cytoplasm</keyword>
<reference evidence="6" key="1">
    <citation type="journal article" date="2014" name="Int. J. Syst. Evol. Microbiol.">
        <title>Complete genome sequence of Corynebacterium casei LMG S-19264T (=DSM 44701T), isolated from a smear-ripened cheese.</title>
        <authorList>
            <consortium name="US DOE Joint Genome Institute (JGI-PGF)"/>
            <person name="Walter F."/>
            <person name="Albersmeier A."/>
            <person name="Kalinowski J."/>
            <person name="Ruckert C."/>
        </authorList>
    </citation>
    <scope>NUCLEOTIDE SEQUENCE</scope>
    <source>
        <strain evidence="6">CGMCC 1.15493</strain>
    </source>
</reference>
<comment type="caution">
    <text evidence="6">The sequence shown here is derived from an EMBL/GenBank/DDBJ whole genome shotgun (WGS) entry which is preliminary data.</text>
</comment>
<dbReference type="RefSeq" id="WP_188855194.1">
    <property type="nucleotide sequence ID" value="NZ_BMJJ01000018.1"/>
</dbReference>
<reference evidence="6" key="2">
    <citation type="submission" date="2020-09" db="EMBL/GenBank/DDBJ databases">
        <authorList>
            <person name="Sun Q."/>
            <person name="Zhou Y."/>
        </authorList>
    </citation>
    <scope>NUCLEOTIDE SEQUENCE</scope>
    <source>
        <strain evidence="6">CGMCC 1.15493</strain>
    </source>
</reference>
<evidence type="ECO:0000256" key="1">
    <source>
        <dbReference type="ARBA" id="ARBA00004496"/>
    </source>
</evidence>
<dbReference type="PROSITE" id="PS50851">
    <property type="entry name" value="CHEW"/>
    <property type="match status" value="3"/>
</dbReference>
<sequence length="530" mass="57871">MSDNNEAGPLSPAVPLADSRARDELGPTEGGAAEGATVRQFVTFQMGEELFAVPLTDVQEIIRLPSIVEVPMSISSLEGLANLRGSVLPIINLRRVFNLDPTQHNDATRVVVVNKRGLVGFIVDRMSRVVTAEPREIETVGRSGSTIETELLEGVVKRGQSMIMILDTDHLTGQLQTPPSHRPRRENGGTFVDRGDGEGSSDEVQLVSFELDGQEYALPIECVQEIVQVPESISRIPLASSHSLGMMNLRDRLLPLVSLRSMFGMPAAPVGEQSRIVVVAHSEGGAEMTVGVVIDTAKEVLRVPRSIVDPVPAMLSAGGQANEVDQICRMEDGRRLVSILRADQLFLNSAVRAAIDDADLARGKDAVGEPETQSSHPIDEDEQFVVFRVADEEYGVPIESVQEIVRIPDQLTRVPTAPSFIEGVVNLRGSVLPVIDQRRRFALPDMERNDRQRIVVFLIHGMRTGFIVDSVSEVLKISKSRISDAPDMSLQHGSAITRVANIVEMKRMILMLEVEKLLDRSETASLKAAA</sequence>
<name>A0A916YDW6_9HYPH</name>
<accession>A0A916YDW6</accession>
<keyword evidence="7" id="KW-1185">Reference proteome</keyword>
<dbReference type="GO" id="GO:0005829">
    <property type="term" value="C:cytosol"/>
    <property type="evidence" value="ECO:0007669"/>
    <property type="project" value="TreeGrafter"/>
</dbReference>
<protein>
    <recommendedName>
        <fullName evidence="2">Chemotaxis protein CheW</fullName>
    </recommendedName>
</protein>
<dbReference type="InterPro" id="IPR002545">
    <property type="entry name" value="CheW-lke_dom"/>
</dbReference>
<dbReference type="SUPFAM" id="SSF50341">
    <property type="entry name" value="CheW-like"/>
    <property type="match status" value="3"/>
</dbReference>
<feature type="region of interest" description="Disordered" evidence="4">
    <location>
        <begin position="1"/>
        <end position="32"/>
    </location>
</feature>
<dbReference type="Pfam" id="PF01584">
    <property type="entry name" value="CheW"/>
    <property type="match status" value="3"/>
</dbReference>
<dbReference type="Gene3D" id="2.40.50.180">
    <property type="entry name" value="CheA-289, Domain 4"/>
    <property type="match status" value="3"/>
</dbReference>
<comment type="subcellular location">
    <subcellularLocation>
        <location evidence="1">Cytoplasm</location>
    </subcellularLocation>
</comment>
<evidence type="ECO:0000256" key="4">
    <source>
        <dbReference type="SAM" id="MobiDB-lite"/>
    </source>
</evidence>
<evidence type="ECO:0000256" key="2">
    <source>
        <dbReference type="ARBA" id="ARBA00021483"/>
    </source>
</evidence>
<dbReference type="InterPro" id="IPR036061">
    <property type="entry name" value="CheW-like_dom_sf"/>
</dbReference>
<evidence type="ECO:0000313" key="6">
    <source>
        <dbReference type="EMBL" id="GGD41628.1"/>
    </source>
</evidence>
<dbReference type="Proteomes" id="UP000613160">
    <property type="component" value="Unassembled WGS sequence"/>
</dbReference>
<dbReference type="GO" id="GO:0007165">
    <property type="term" value="P:signal transduction"/>
    <property type="evidence" value="ECO:0007669"/>
    <property type="project" value="InterPro"/>
</dbReference>
<dbReference type="SMART" id="SM00260">
    <property type="entry name" value="CheW"/>
    <property type="match status" value="3"/>
</dbReference>
<feature type="domain" description="CheW-like" evidence="5">
    <location>
        <begin position="381"/>
        <end position="523"/>
    </location>
</feature>
<dbReference type="Gene3D" id="2.30.30.40">
    <property type="entry name" value="SH3 Domains"/>
    <property type="match status" value="3"/>
</dbReference>
<organism evidence="6 7">
    <name type="scientific">Aureimonas glaciei</name>
    <dbReference type="NCBI Taxonomy" id="1776957"/>
    <lineage>
        <taxon>Bacteria</taxon>
        <taxon>Pseudomonadati</taxon>
        <taxon>Pseudomonadota</taxon>
        <taxon>Alphaproteobacteria</taxon>
        <taxon>Hyphomicrobiales</taxon>
        <taxon>Aurantimonadaceae</taxon>
        <taxon>Aureimonas</taxon>
    </lineage>
</organism>
<evidence type="ECO:0000259" key="5">
    <source>
        <dbReference type="PROSITE" id="PS50851"/>
    </source>
</evidence>
<dbReference type="PANTHER" id="PTHR22617">
    <property type="entry name" value="CHEMOTAXIS SENSOR HISTIDINE KINASE-RELATED"/>
    <property type="match status" value="1"/>
</dbReference>
<proteinExistence type="predicted"/>
<dbReference type="PANTHER" id="PTHR22617:SF45">
    <property type="entry name" value="CHEMOTAXIS PROTEIN CHEW"/>
    <property type="match status" value="1"/>
</dbReference>
<gene>
    <name evidence="6" type="ORF">GCM10011335_50360</name>
</gene>
<evidence type="ECO:0000313" key="7">
    <source>
        <dbReference type="Proteomes" id="UP000613160"/>
    </source>
</evidence>
<dbReference type="AlphaFoldDB" id="A0A916YDW6"/>
<evidence type="ECO:0000256" key="3">
    <source>
        <dbReference type="ARBA" id="ARBA00022490"/>
    </source>
</evidence>
<feature type="region of interest" description="Disordered" evidence="4">
    <location>
        <begin position="172"/>
        <end position="200"/>
    </location>
</feature>
<dbReference type="GO" id="GO:0006935">
    <property type="term" value="P:chemotaxis"/>
    <property type="evidence" value="ECO:0007669"/>
    <property type="project" value="InterPro"/>
</dbReference>
<dbReference type="InterPro" id="IPR039315">
    <property type="entry name" value="CheW"/>
</dbReference>
<feature type="domain" description="CheW-like" evidence="5">
    <location>
        <begin position="38"/>
        <end position="177"/>
    </location>
</feature>